<evidence type="ECO:0000313" key="1">
    <source>
        <dbReference type="Proteomes" id="UP000235220"/>
    </source>
</evidence>
<dbReference type="KEGG" id="jre:118348290"/>
<dbReference type="AlphaFoldDB" id="A0A6P9EBC4"/>
<keyword evidence="1" id="KW-1185">Reference proteome</keyword>
<evidence type="ECO:0000313" key="2">
    <source>
        <dbReference type="RefSeq" id="XP_035545560.1"/>
    </source>
</evidence>
<dbReference type="RefSeq" id="XP_035545560.1">
    <property type="nucleotide sequence ID" value="XM_035689667.1"/>
</dbReference>
<dbReference type="InParanoid" id="A0A6P9EBC4"/>
<accession>A0A6P9EBC4</accession>
<dbReference type="GeneID" id="118348290"/>
<name>A0A6P9EBC4_JUGRE</name>
<proteinExistence type="predicted"/>
<sequence>MIYGPQLSGSEKHLKDFSRQGRPTAIVGLQGLCGLYEYSAHPHPSMRTYSLSPYDFEIFFVILPGPQLSRGGTHTEIIEHHVRDLATVGYPVKSVKQQCFSGFHHACY</sequence>
<gene>
    <name evidence="2" type="primary">LOC118348290</name>
</gene>
<dbReference type="Proteomes" id="UP000235220">
    <property type="component" value="Chromosome 4"/>
</dbReference>
<reference evidence="2" key="1">
    <citation type="submission" date="2025-08" db="UniProtKB">
        <authorList>
            <consortium name="RefSeq"/>
        </authorList>
    </citation>
    <scope>IDENTIFICATION</scope>
    <source>
        <tissue evidence="2">Leaves</tissue>
    </source>
</reference>
<organism evidence="1 2">
    <name type="scientific">Juglans regia</name>
    <name type="common">English walnut</name>
    <dbReference type="NCBI Taxonomy" id="51240"/>
    <lineage>
        <taxon>Eukaryota</taxon>
        <taxon>Viridiplantae</taxon>
        <taxon>Streptophyta</taxon>
        <taxon>Embryophyta</taxon>
        <taxon>Tracheophyta</taxon>
        <taxon>Spermatophyta</taxon>
        <taxon>Magnoliopsida</taxon>
        <taxon>eudicotyledons</taxon>
        <taxon>Gunneridae</taxon>
        <taxon>Pentapetalae</taxon>
        <taxon>rosids</taxon>
        <taxon>fabids</taxon>
        <taxon>Fagales</taxon>
        <taxon>Juglandaceae</taxon>
        <taxon>Juglans</taxon>
    </lineage>
</organism>
<protein>
    <submittedName>
        <fullName evidence="2">Uncharacterized protein LOC118348290</fullName>
    </submittedName>
</protein>